<dbReference type="GO" id="GO:0140097">
    <property type="term" value="F:catalytic activity, acting on DNA"/>
    <property type="evidence" value="ECO:0007669"/>
    <property type="project" value="UniProtKB-ARBA"/>
</dbReference>
<evidence type="ECO:0000256" key="8">
    <source>
        <dbReference type="ARBA" id="ARBA00023235"/>
    </source>
</evidence>
<keyword evidence="4 12" id="KW-0347">Helicase</keyword>
<dbReference type="InterPro" id="IPR001650">
    <property type="entry name" value="Helicase_C-like"/>
</dbReference>
<keyword evidence="5" id="KW-0067">ATP-binding</keyword>
<dbReference type="Proteomes" id="UP000451471">
    <property type="component" value="Unassembled WGS sequence"/>
</dbReference>
<dbReference type="InterPro" id="IPR013701">
    <property type="entry name" value="Lhr-like_DEAD/DEAH_assoc"/>
</dbReference>
<keyword evidence="8" id="KW-0413">Isomerase</keyword>
<dbReference type="Pfam" id="PF00270">
    <property type="entry name" value="DEAD"/>
    <property type="match status" value="1"/>
</dbReference>
<keyword evidence="1" id="KW-0547">Nucleotide-binding</keyword>
<keyword evidence="6" id="KW-0238">DNA-binding</keyword>
<dbReference type="Pfam" id="PF00271">
    <property type="entry name" value="Helicase_C"/>
    <property type="match status" value="1"/>
</dbReference>
<dbReference type="PIRSF" id="PIRSF037307">
    <property type="entry name" value="Lhr-like_helic_prd"/>
    <property type="match status" value="1"/>
</dbReference>
<dbReference type="InterPro" id="IPR027417">
    <property type="entry name" value="P-loop_NTPase"/>
</dbReference>
<dbReference type="InterPro" id="IPR014001">
    <property type="entry name" value="Helicase_ATP-bd"/>
</dbReference>
<dbReference type="OrthoDB" id="33870at2157"/>
<evidence type="ECO:0000313" key="12">
    <source>
        <dbReference type="EMBL" id="MWG33941.1"/>
    </source>
</evidence>
<evidence type="ECO:0000256" key="9">
    <source>
        <dbReference type="ARBA" id="ARBA00093467"/>
    </source>
</evidence>
<keyword evidence="2" id="KW-0227">DNA damage</keyword>
<evidence type="ECO:0000259" key="11">
    <source>
        <dbReference type="PROSITE" id="PS51194"/>
    </source>
</evidence>
<evidence type="ECO:0000256" key="2">
    <source>
        <dbReference type="ARBA" id="ARBA00022763"/>
    </source>
</evidence>
<dbReference type="PANTHER" id="PTHR47962">
    <property type="entry name" value="ATP-DEPENDENT HELICASE LHR-RELATED-RELATED"/>
    <property type="match status" value="1"/>
</dbReference>
<dbReference type="PROSITE" id="PS51194">
    <property type="entry name" value="HELICASE_CTER"/>
    <property type="match status" value="1"/>
</dbReference>
<dbReference type="SMART" id="SM00490">
    <property type="entry name" value="HELICc"/>
    <property type="match status" value="1"/>
</dbReference>
<keyword evidence="3" id="KW-0378">Hydrolase</keyword>
<comment type="similarity">
    <text evidence="9">Belongs to the Lhr helicase family. Lhr-Core subfamily.</text>
</comment>
<evidence type="ECO:0000259" key="10">
    <source>
        <dbReference type="PROSITE" id="PS51192"/>
    </source>
</evidence>
<proteinExistence type="inferred from homology"/>
<name>A0A6B0GJC5_9EURY</name>
<dbReference type="InterPro" id="IPR045628">
    <property type="entry name" value="Lhr_WH_dom"/>
</dbReference>
<feature type="domain" description="Helicase C-terminal" evidence="11">
    <location>
        <begin position="253"/>
        <end position="398"/>
    </location>
</feature>
<dbReference type="EMBL" id="WSZK01000012">
    <property type="protein sequence ID" value="MWG33941.1"/>
    <property type="molecule type" value="Genomic_DNA"/>
</dbReference>
<dbReference type="GO" id="GO:0003677">
    <property type="term" value="F:DNA binding"/>
    <property type="evidence" value="ECO:0007669"/>
    <property type="project" value="UniProtKB-KW"/>
</dbReference>
<dbReference type="SMART" id="SM00487">
    <property type="entry name" value="DEXDc"/>
    <property type="match status" value="1"/>
</dbReference>
<evidence type="ECO:0000256" key="6">
    <source>
        <dbReference type="ARBA" id="ARBA00023125"/>
    </source>
</evidence>
<keyword evidence="7" id="KW-0234">DNA repair</keyword>
<dbReference type="PANTHER" id="PTHR47962:SF5">
    <property type="entry name" value="ATP-DEPENDENT HELICASE LHR-RELATED"/>
    <property type="match status" value="1"/>
</dbReference>
<dbReference type="RefSeq" id="WP_158203745.1">
    <property type="nucleotide sequence ID" value="NZ_WSZK01000012.1"/>
</dbReference>
<evidence type="ECO:0000313" key="13">
    <source>
        <dbReference type="Proteomes" id="UP000451471"/>
    </source>
</evidence>
<dbReference type="InterPro" id="IPR052511">
    <property type="entry name" value="ATP-dep_Helicase"/>
</dbReference>
<reference evidence="12 13" key="1">
    <citation type="submission" date="2019-12" db="EMBL/GenBank/DDBJ databases">
        <title>Halocatena pleomorpha gen. nov. sp. nov., an extremely halophilic archaeon of family Halobacteriaceae isolated from saltpan soil.</title>
        <authorList>
            <person name="Pal Y."/>
            <person name="Verma A."/>
            <person name="Krishnamurthi S."/>
            <person name="Kumar P."/>
        </authorList>
    </citation>
    <scope>NUCLEOTIDE SEQUENCE [LARGE SCALE GENOMIC DNA]</scope>
    <source>
        <strain evidence="12 13">JCM 16495</strain>
    </source>
</reference>
<dbReference type="PROSITE" id="PS51192">
    <property type="entry name" value="HELICASE_ATP_BIND_1"/>
    <property type="match status" value="1"/>
</dbReference>
<dbReference type="GO" id="GO:0006281">
    <property type="term" value="P:DNA repair"/>
    <property type="evidence" value="ECO:0007669"/>
    <property type="project" value="UniProtKB-KW"/>
</dbReference>
<evidence type="ECO:0000256" key="7">
    <source>
        <dbReference type="ARBA" id="ARBA00023204"/>
    </source>
</evidence>
<evidence type="ECO:0000256" key="5">
    <source>
        <dbReference type="ARBA" id="ARBA00022840"/>
    </source>
</evidence>
<comment type="caution">
    <text evidence="12">The sequence shown here is derived from an EMBL/GenBank/DDBJ whole genome shotgun (WGS) entry which is preliminary data.</text>
</comment>
<dbReference type="GO" id="GO:0016887">
    <property type="term" value="F:ATP hydrolysis activity"/>
    <property type="evidence" value="ECO:0007669"/>
    <property type="project" value="TreeGrafter"/>
</dbReference>
<dbReference type="InterPro" id="IPR011545">
    <property type="entry name" value="DEAD/DEAH_box_helicase_dom"/>
</dbReference>
<sequence length="940" mass="104512">MDAFAHLGERVRSALSTRGFETPTEPQRRAIPTLASGDHGLVIAPTGTGKTETAMLPVFDAIASKRDSEGTPFGISALYVTPLRALNRDMRERLDWWAEELQLDVDVRHGDTTQYQRGKQADDPPDVLVTTPETLQAMLTGKKLRRALSDVDHVVVDEVHELAASKRGAQMAIGLERLRELADEFQCIGLSATVGDPEEVGKFLTGDRGCSIVEVEAGSKLDLRVLTPEVTEEDERLGGTLMTKPDVASHVRAIRDIVEANDSTLVFVNTRQTAEALGSRFKKLETNIGIHHGSLSKEARIDVEDRFKAGSLDALLCTSSMELGIDVGRIDHVVQYQSPREVSRLLQRVGRAGHRRDVVSRGTVVATMPDDTFESLAICRRAERGQVEPANIHHGSLDTVANQIVGLVMDFGDIGAMRAYDIVTRAYPFREVTREQFREVCRELSSNRILWIAEEEDRLEKSGGTWQYFYANLSMIPDEATYAVEDMASGRQVGTLDERFVVNFAQPGEVFIQRGEMWRITEVDDEEEAVKVTPVEDPGGEVPSWVGQEIPVPYDVAQDVGDLRYDARQRFEVGEDRPTVARWVVEGYPTDDHTASEALEQLERHTQAMPASDRLVVESYGREIVLNACFGHKVNETLGRLLSALLGQQTGSSVGMEIDPYRIELEVPGGTSATDVLTLLRETDPDHVASLIELSLKNADALKFKLAQVAAKFGSLKRWQGSGSRQFGRSRLLEALRDTPMYDEAVREILHEDLDVDGAADVLRRVQSGALSVETVTERTPVGMGGRSSGQELLSPENADASVIETVRERIQEDRVLLFCLHCQDWERRQQVGRVPDQPECPLCGSTRVAALNPWADEVIDAVRSGDKDDEQRKRTERAYRSANLVQSHGKQAVVALAARGVGAHNAARIIAKLREDEDDFYRDILQQERRYARTKSFWD</sequence>
<dbReference type="Gene3D" id="3.40.50.300">
    <property type="entry name" value="P-loop containing nucleotide triphosphate hydrolases"/>
    <property type="match status" value="2"/>
</dbReference>
<dbReference type="GO" id="GO:0004386">
    <property type="term" value="F:helicase activity"/>
    <property type="evidence" value="ECO:0007669"/>
    <property type="project" value="UniProtKB-KW"/>
</dbReference>
<evidence type="ECO:0000256" key="3">
    <source>
        <dbReference type="ARBA" id="ARBA00022801"/>
    </source>
</evidence>
<evidence type="ECO:0000256" key="4">
    <source>
        <dbReference type="ARBA" id="ARBA00022806"/>
    </source>
</evidence>
<accession>A0A6B0GJC5</accession>
<dbReference type="SUPFAM" id="SSF52540">
    <property type="entry name" value="P-loop containing nucleoside triphosphate hydrolases"/>
    <property type="match status" value="1"/>
</dbReference>
<protein>
    <submittedName>
        <fullName evidence="12">DEAD/DEAH box helicase</fullName>
    </submittedName>
</protein>
<evidence type="ECO:0000256" key="1">
    <source>
        <dbReference type="ARBA" id="ARBA00022741"/>
    </source>
</evidence>
<feature type="domain" description="Helicase ATP-binding" evidence="10">
    <location>
        <begin position="31"/>
        <end position="212"/>
    </location>
</feature>
<organism evidence="12 13">
    <name type="scientific">Halomarina oriensis</name>
    <dbReference type="NCBI Taxonomy" id="671145"/>
    <lineage>
        <taxon>Archaea</taxon>
        <taxon>Methanobacteriati</taxon>
        <taxon>Methanobacteriota</taxon>
        <taxon>Stenosarchaea group</taxon>
        <taxon>Halobacteria</taxon>
        <taxon>Halobacteriales</taxon>
        <taxon>Natronomonadaceae</taxon>
        <taxon>Halomarina</taxon>
    </lineage>
</organism>
<keyword evidence="13" id="KW-1185">Reference proteome</keyword>
<dbReference type="Pfam" id="PF19306">
    <property type="entry name" value="WHD_Lhr"/>
    <property type="match status" value="1"/>
</dbReference>
<dbReference type="Pfam" id="PF08494">
    <property type="entry name" value="DEAD_assoc"/>
    <property type="match status" value="1"/>
</dbReference>
<dbReference type="InterPro" id="IPR017170">
    <property type="entry name" value="Lhr-like"/>
</dbReference>
<dbReference type="GO" id="GO:0005524">
    <property type="term" value="F:ATP binding"/>
    <property type="evidence" value="ECO:0007669"/>
    <property type="project" value="UniProtKB-KW"/>
</dbReference>
<gene>
    <name evidence="12" type="ORF">GQS65_05440</name>
</gene>
<dbReference type="AlphaFoldDB" id="A0A6B0GJC5"/>